<organism evidence="3 4">
    <name type="scientific">Saccharopolyspora cebuensis</name>
    <dbReference type="NCBI Taxonomy" id="418759"/>
    <lineage>
        <taxon>Bacteria</taxon>
        <taxon>Bacillati</taxon>
        <taxon>Actinomycetota</taxon>
        <taxon>Actinomycetes</taxon>
        <taxon>Pseudonocardiales</taxon>
        <taxon>Pseudonocardiaceae</taxon>
        <taxon>Saccharopolyspora</taxon>
    </lineage>
</organism>
<evidence type="ECO:0000256" key="1">
    <source>
        <dbReference type="SAM" id="MobiDB-lite"/>
    </source>
</evidence>
<comment type="caution">
    <text evidence="3">The sequence shown here is derived from an EMBL/GenBank/DDBJ whole genome shotgun (WGS) entry which is preliminary data.</text>
</comment>
<proteinExistence type="predicted"/>
<feature type="compositionally biased region" description="Polar residues" evidence="1">
    <location>
        <begin position="36"/>
        <end position="49"/>
    </location>
</feature>
<feature type="chain" id="PRO_5046357862" description="Secreted protein" evidence="2">
    <location>
        <begin position="28"/>
        <end position="96"/>
    </location>
</feature>
<feature type="signal peptide" evidence="2">
    <location>
        <begin position="1"/>
        <end position="27"/>
    </location>
</feature>
<evidence type="ECO:0000256" key="2">
    <source>
        <dbReference type="SAM" id="SignalP"/>
    </source>
</evidence>
<keyword evidence="2" id="KW-0732">Signal</keyword>
<protein>
    <recommendedName>
        <fullName evidence="5">Secreted protein</fullName>
    </recommendedName>
</protein>
<accession>A0ABV4CPX7</accession>
<keyword evidence="4" id="KW-1185">Reference proteome</keyword>
<evidence type="ECO:0000313" key="4">
    <source>
        <dbReference type="Proteomes" id="UP001564626"/>
    </source>
</evidence>
<feature type="region of interest" description="Disordered" evidence="1">
    <location>
        <begin position="31"/>
        <end position="96"/>
    </location>
</feature>
<dbReference type="RefSeq" id="WP_345368233.1">
    <property type="nucleotide sequence ID" value="NZ_BAABII010000027.1"/>
</dbReference>
<dbReference type="EMBL" id="JBGEHV010000079">
    <property type="protein sequence ID" value="MEY8043145.1"/>
    <property type="molecule type" value="Genomic_DNA"/>
</dbReference>
<evidence type="ECO:0008006" key="5">
    <source>
        <dbReference type="Google" id="ProtNLM"/>
    </source>
</evidence>
<dbReference type="Proteomes" id="UP001564626">
    <property type="component" value="Unassembled WGS sequence"/>
</dbReference>
<name>A0ABV4CPX7_9PSEU</name>
<sequence>MRKLTRGIAAGVLSAPLVLGLSGVAGAAEYTEHETSVGQEGVSTSQTQVKAPDDGSGKASYQQHEATAGEDGAQVSGTSSQAGGQGHEGLLDFLGL</sequence>
<reference evidence="3 4" key="1">
    <citation type="submission" date="2024-08" db="EMBL/GenBank/DDBJ databases">
        <title>Genome mining of Saccharopolyspora cebuensis PGLac3 from Nigerian medicinal plant.</title>
        <authorList>
            <person name="Ezeobiora C.E."/>
            <person name="Igbokwe N.H."/>
            <person name="Amin D.H."/>
            <person name="Mendie U.E."/>
        </authorList>
    </citation>
    <scope>NUCLEOTIDE SEQUENCE [LARGE SCALE GENOMIC DNA]</scope>
    <source>
        <strain evidence="3 4">PGLac3</strain>
    </source>
</reference>
<gene>
    <name evidence="3" type="ORF">AB8O55_27365</name>
</gene>
<evidence type="ECO:0000313" key="3">
    <source>
        <dbReference type="EMBL" id="MEY8043145.1"/>
    </source>
</evidence>